<dbReference type="SUPFAM" id="SSF82171">
    <property type="entry name" value="DPP6 N-terminal domain-like"/>
    <property type="match status" value="1"/>
</dbReference>
<evidence type="ECO:0000313" key="2">
    <source>
        <dbReference type="EMBL" id="ACV09468.1"/>
    </source>
</evidence>
<dbReference type="Proteomes" id="UP000000628">
    <property type="component" value="Chromosome"/>
</dbReference>
<dbReference type="Pfam" id="PF10647">
    <property type="entry name" value="Gmad1"/>
    <property type="match status" value="1"/>
</dbReference>
<evidence type="ECO:0000313" key="3">
    <source>
        <dbReference type="Proteomes" id="UP000000628"/>
    </source>
</evidence>
<accession>C7QZH0</accession>
<dbReference type="KEGG" id="jde:Jden_1825"/>
<dbReference type="EMBL" id="CP001706">
    <property type="protein sequence ID" value="ACV09468.1"/>
    <property type="molecule type" value="Genomic_DNA"/>
</dbReference>
<dbReference type="SMART" id="SM00909">
    <property type="entry name" value="Germane"/>
    <property type="match status" value="1"/>
</dbReference>
<gene>
    <name evidence="2" type="ordered locus">Jden_1825</name>
</gene>
<dbReference type="AlphaFoldDB" id="C7QZH0"/>
<dbReference type="PROSITE" id="PS51257">
    <property type="entry name" value="PROKAR_LIPOPROTEIN"/>
    <property type="match status" value="1"/>
</dbReference>
<dbReference type="RefSeq" id="WP_015772096.1">
    <property type="nucleotide sequence ID" value="NC_013174.1"/>
</dbReference>
<dbReference type="STRING" id="471856.Jden_1825"/>
<dbReference type="Pfam" id="PF10646">
    <property type="entry name" value="Germane"/>
    <property type="match status" value="1"/>
</dbReference>
<evidence type="ECO:0000259" key="1">
    <source>
        <dbReference type="SMART" id="SM00909"/>
    </source>
</evidence>
<dbReference type="eggNOG" id="COG5401">
    <property type="taxonomic scope" value="Bacteria"/>
</dbReference>
<feature type="domain" description="GerMN" evidence="1">
    <location>
        <begin position="222"/>
        <end position="312"/>
    </location>
</feature>
<dbReference type="InterPro" id="IPR018910">
    <property type="entry name" value="LpqB_C"/>
</dbReference>
<dbReference type="InterPro" id="IPR019606">
    <property type="entry name" value="GerMN"/>
</dbReference>
<organism evidence="2 3">
    <name type="scientific">Jonesia denitrificans (strain ATCC 14870 / DSM 20603 / BCRC 15368 / CIP 55.134 / JCM 11481 / NBRC 15587 / NCTC 10816 / Prevot 55134)</name>
    <name type="common">Listeria denitrificans</name>
    <dbReference type="NCBI Taxonomy" id="471856"/>
    <lineage>
        <taxon>Bacteria</taxon>
        <taxon>Bacillati</taxon>
        <taxon>Actinomycetota</taxon>
        <taxon>Actinomycetes</taxon>
        <taxon>Micrococcales</taxon>
        <taxon>Jonesiaceae</taxon>
        <taxon>Jonesia</taxon>
    </lineage>
</organism>
<sequence>MSDSRRHVGLVLALCGAAVMSGCTNIPTTSPVYSADISLQDPGPVFFAAAGPSVDASPRDIVDGFLTAQAAGLAGDWSAAESFLTAAASGQWEPGGTVNVFDGELDAVVSENAGDEVEGATLSASELDGVTAVTVDASVALQGSLTPAGAYTESLNGARSQMTFELVRRSDGQWRISSLPNDLYISTPNFRSFYRATSVYFVSPDEQYLIPDVRWFPRQRTETYVVNAVLTGPSPWLADAVAQTVPEGTRLVYDAVNVENGTATVNLSTHVMDASPDERALLATQLRAALTRLPGVRNVLIQANGIELQVGELPELQRDPTLATSPIVRVGSQLARVTSGEVEPLDPAVEVSGLNVTAIALDEDATSIVIRDGQQALRVLRPEGRRGQVIAQGDDLIAPSIDRFSWVWSGEKNQPDDGELLAVGTDGTTVRVPVPWLSGRTVSEVRISHDGARLAVISAVPGRRVIEVAAITRDGNNVPQAVAEPISVGGATMSPELMEWVDESTLAVLTDSTESTNQNVVSVQVGGGSESIASVDDAQSLGAGRGLRSIYVGTQDGVVLSRAATGTSWVTVVDNAYLPSFPG</sequence>
<dbReference type="HOGENOM" id="CLU_032207_0_0_11"/>
<reference evidence="2 3" key="1">
    <citation type="journal article" date="2009" name="Stand. Genomic Sci.">
        <title>Complete genome sequence of Jonesia denitrificans type strain (Prevot 55134).</title>
        <authorList>
            <person name="Pukall R."/>
            <person name="Gehrich-Schroter G."/>
            <person name="Lapidus A."/>
            <person name="Nolan M."/>
            <person name="Glavina Del Rio T."/>
            <person name="Lucas S."/>
            <person name="Chen F."/>
            <person name="Tice H."/>
            <person name="Pitluck S."/>
            <person name="Cheng J.F."/>
            <person name="Copeland A."/>
            <person name="Saunders E."/>
            <person name="Brettin T."/>
            <person name="Detter J.C."/>
            <person name="Bruce D."/>
            <person name="Goodwin L."/>
            <person name="Pati A."/>
            <person name="Ivanova N."/>
            <person name="Mavromatis K."/>
            <person name="Ovchinnikova G."/>
            <person name="Chen A."/>
            <person name="Palaniappan K."/>
            <person name="Land M."/>
            <person name="Hauser L."/>
            <person name="Chang Y.J."/>
            <person name="Jeffries C.D."/>
            <person name="Chain P."/>
            <person name="Goker M."/>
            <person name="Bristow J."/>
            <person name="Eisen J.A."/>
            <person name="Markowitz V."/>
            <person name="Hugenholtz P."/>
            <person name="Kyrpides N.C."/>
            <person name="Klenk H.P."/>
            <person name="Han C."/>
        </authorList>
    </citation>
    <scope>NUCLEOTIDE SEQUENCE [LARGE SCALE GENOMIC DNA]</scope>
    <source>
        <strain evidence="3">ATCC 14870 / DSM 20603 / BCRC 15368 / CIP 55.134 / JCM 11481 / NBRC 15587 / NCTC 10816 / Prevot 55134</strain>
    </source>
</reference>
<keyword evidence="3" id="KW-1185">Reference proteome</keyword>
<dbReference type="Pfam" id="PF25976">
    <property type="entry name" value="LpqB_N"/>
    <property type="match status" value="1"/>
</dbReference>
<name>C7QZH0_JONDD</name>
<dbReference type="InterPro" id="IPR059026">
    <property type="entry name" value="LpqB_N"/>
</dbReference>
<protein>
    <recommendedName>
        <fullName evidence="1">GerMN domain-containing protein</fullName>
    </recommendedName>
</protein>
<proteinExistence type="predicted"/>